<dbReference type="PANTHER" id="PTHR35024:SF4">
    <property type="entry name" value="POLYMER-FORMING CYTOSKELETAL PROTEIN"/>
    <property type="match status" value="1"/>
</dbReference>
<dbReference type="SUPFAM" id="SSF51161">
    <property type="entry name" value="Trimeric LpxA-like enzymes"/>
    <property type="match status" value="2"/>
</dbReference>
<dbReference type="Pfam" id="PF04519">
    <property type="entry name" value="Bactofilin"/>
    <property type="match status" value="1"/>
</dbReference>
<gene>
    <name evidence="1" type="ORF">OtV5_070</name>
</gene>
<dbReference type="KEGG" id="vg:26799369"/>
<proteinExistence type="predicted"/>
<evidence type="ECO:0000313" key="2">
    <source>
        <dbReference type="Proteomes" id="UP000203890"/>
    </source>
</evidence>
<sequence length="1751" mass="183239">MVKNLPAVERSTEIRFGKHVPDSTDQADNTIVFNASNVLVPTPYSNSVYLSPIRNRPDYTEPQVVLLMYDKNTKEITESGESANALVGGATLALTVDRANVTSNTVQFRFADNNTGFVTDSNVGISNLLPQHTVSVGSNLYIDEFGSNVLVVSGNVAVLRDMVIDGNLRVNGDTTVIYTENTAIKDAFIELGQNNTSADTTLDLGILMHRPDALSNVVIGYREGTDEFAIGYTEANPTDKTFTPKTDEDINVHVYGLTHVDANIYAHEDILVDGNVSVTEELTISNNVYAQKDLEVVGNVYVDGNVVAYKDFTLTGNAYVSGNVSVTEELTVSGNVYADKDLEVVGNVYVDGNVVAYKDFTLTGNAYVSGNVSVTEELTISNNVYAQKDLEVVGNVYVDGNVVAYKDFTLTGNAYVYGNVSVTEELTVSNNVYADKDLEVVGNVYVDGNVVAYKDLLVSGNVYVSQNVSVTEELTISGNVYAQKDLEVMGNVYVDGNVVAYKDFTLTGNAYVSGNVNVTKQLSVSGNAYVSGNVEVTKSLIVSANTHLKGPNVFVTNTMNFLNPKTAIVTDQVSNVQIRLGQLENVSNTASNPLADQVIMYDGNRWMNTFPNHSFLTIKNAEPTATLVSGNAVYISGYQNQNLARVKLARADSPLTMPAIGIVYGDDIPPDEEGLAAAYGKVNQMNTNGYQVGETLYVSNLYAGWISNLKPYYTDGTPNLIQNVGVVTRKDTNSGAMFVTGIGRANDIPNAQLITDYNDMNYVYVNDVNNDFKKIASQNLNIPLTTAVSSSSNSAANAVTLRGVSITSGGGFHGDLVVAGNVTVDTTTFHVDAETNRVGLGTTTPGYPLDVRGAANVGTLTTTTGTVTNETHSTSKDTGVLVLTQGGLGVEANIHSTNVFAVSHIAVGTSETSNTFDVRGTSNVGALVATSTHISDATAVSSKTTGALQVTGGVGIQGDIHATHANFEDVEADSVTVTDATAATDKTSGALQVTGGVGIQGDLYATNGTFTTNVYITDHTDLNNKHLAMIDTNGSLIQSPVYVAPSGKYVISAAEAEFLGNITLGGNTTLLTSTSLIVQDRIIGIGSNNSAEGLDSGIIIEHQDEGVFANIALIHHADEHRFSVGYTQNTLTDNHILNASHPDNIILRIDLVGNTIVQNSLSVSEMGTFGTMVGIATTEPIANIHVVGNAFVTSNITTNSNVLVKGDATATSKTTGALQVTGGVGVQGGIYGAAMYTDDYLIHIGDTDTKIGFPANDTFTVTTNNAERIRVNSSGSVGIGTDAPSAGSNLHVFGETTTISSDTAGSSVSPEVSLYRNQTGSDGNYLGQLRYDGKDDNGGDTLYGKITGKIKTATDGSEDGTIETALITGGTERVSVSHSGDLFHIKNGTDFQVGEVANVYVDTATSHVGIRTQSPGSPLDVRGAANVGTLTMTSGTVTDATHATSKDTGVLVVTQGGLGVEANIHSTNVFVTSHIGVGTSDTSNTFDVRGTANVGALVATSTHISDSTTSTDQNSGALIVQGGGVGIEENLNVGGVTKVWDATDATTTTSGALQVVGGLGVAKSIHATTLTAVGTTQATDTLTGAITVAGGISTQTNVHAANVYISGGLVTNTGGVAKKTYSYSGTIGDTEQPHINVCFTNHSFTSKITAQLIEGDDEISSIIVDCCGGNKGGNFPASDIKTGSVQVFGPASTNAWNVAVVTDKTTVALRPYGALDGAGEYHIFVEYTTAKTAGAVANVVQDTTEKVVFGY</sequence>
<dbReference type="InterPro" id="IPR011004">
    <property type="entry name" value="Trimer_LpxA-like_sf"/>
</dbReference>
<dbReference type="GeneID" id="26799369"/>
<dbReference type="PANTHER" id="PTHR35024">
    <property type="entry name" value="HYPOTHETICAL CYTOSOLIC PROTEIN"/>
    <property type="match status" value="1"/>
</dbReference>
<dbReference type="EMBL" id="EU304328">
    <property type="protein sequence ID" value="AMA76494.1"/>
    <property type="molecule type" value="Genomic_DNA"/>
</dbReference>
<dbReference type="InterPro" id="IPR007607">
    <property type="entry name" value="BacA/B"/>
</dbReference>
<dbReference type="RefSeq" id="YP_009227167.1">
    <property type="nucleotide sequence ID" value="NC_010191.2"/>
</dbReference>
<dbReference type="Gene3D" id="2.160.10.10">
    <property type="entry name" value="Hexapeptide repeat proteins"/>
    <property type="match status" value="2"/>
</dbReference>
<organism evidence="1 2">
    <name type="scientific">Ostreococcus tauri virus OtV5</name>
    <dbReference type="NCBI Taxonomy" id="1785753"/>
    <lineage>
        <taxon>Viruses</taxon>
        <taxon>Varidnaviria</taxon>
        <taxon>Bamfordvirae</taxon>
        <taxon>Nucleocytoviricota</taxon>
        <taxon>Megaviricetes</taxon>
        <taxon>Algavirales</taxon>
        <taxon>Phycodnaviridae</taxon>
        <taxon>Prasinovirus</taxon>
        <taxon>Prasinovirus ostreotauri</taxon>
    </lineage>
</organism>
<accession>A0A0X8DE65</accession>
<dbReference type="Proteomes" id="UP000203890">
    <property type="component" value="Segment"/>
</dbReference>
<keyword evidence="2" id="KW-1185">Reference proteome</keyword>
<reference evidence="1 2" key="1">
    <citation type="journal article" date="2008" name="PLoS ONE">
        <title>Life-cycle and genome of OtV5, a large DNA virus of the pelagic marine unicellular green alga Ostreococcus tauri.</title>
        <authorList>
            <person name="Derelle E."/>
            <person name="Ferraz C."/>
            <person name="Escande M.L."/>
            <person name="Eychenie S."/>
            <person name="Cooke R."/>
            <person name="Piganeau G."/>
            <person name="Desdevises Y."/>
            <person name="Bellec L."/>
            <person name="Moreau H."/>
            <person name="Grimsley N."/>
        </authorList>
    </citation>
    <scope>NUCLEOTIDE SEQUENCE [LARGE SCALE GENOMIC DNA]</scope>
    <source>
        <strain evidence="1 2">OtV5</strain>
    </source>
</reference>
<protein>
    <submittedName>
        <fullName evidence="1">Uncharacterized protein</fullName>
    </submittedName>
</protein>
<name>A0A0X8DE65_9PHYC</name>
<evidence type="ECO:0000313" key="1">
    <source>
        <dbReference type="EMBL" id="AMA76494.1"/>
    </source>
</evidence>